<accession>A0AAV5SRD3</accession>
<evidence type="ECO:0000256" key="1">
    <source>
        <dbReference type="ARBA" id="ARBA00022729"/>
    </source>
</evidence>
<dbReference type="PANTHER" id="PTHR46219:SF5">
    <property type="entry name" value="SHKT DOMAIN-CONTAINING PROTEIN"/>
    <property type="match status" value="1"/>
</dbReference>
<keyword evidence="1" id="KW-0732">Signal</keyword>
<gene>
    <name evidence="5" type="ORF">PENTCL1PPCAC_4276</name>
</gene>
<proteinExistence type="predicted"/>
<feature type="compositionally biased region" description="Polar residues" evidence="3">
    <location>
        <begin position="13"/>
        <end position="27"/>
    </location>
</feature>
<evidence type="ECO:0000313" key="6">
    <source>
        <dbReference type="Proteomes" id="UP001432027"/>
    </source>
</evidence>
<dbReference type="Gene3D" id="1.10.10.1940">
    <property type="match status" value="2"/>
</dbReference>
<reference evidence="5" key="1">
    <citation type="submission" date="2023-10" db="EMBL/GenBank/DDBJ databases">
        <title>Genome assembly of Pristionchus species.</title>
        <authorList>
            <person name="Yoshida K."/>
            <person name="Sommer R.J."/>
        </authorList>
    </citation>
    <scope>NUCLEOTIDE SEQUENCE</scope>
    <source>
        <strain evidence="5">RS0144</strain>
    </source>
</reference>
<dbReference type="Pfam" id="PF01549">
    <property type="entry name" value="ShK"/>
    <property type="match status" value="2"/>
</dbReference>
<dbReference type="SMART" id="SM00254">
    <property type="entry name" value="ShKT"/>
    <property type="match status" value="2"/>
</dbReference>
<name>A0AAV5SRD3_9BILA</name>
<feature type="non-terminal residue" evidence="5">
    <location>
        <position position="1"/>
    </location>
</feature>
<keyword evidence="6" id="KW-1185">Reference proteome</keyword>
<feature type="domain" description="ShKT" evidence="4">
    <location>
        <begin position="40"/>
        <end position="77"/>
    </location>
</feature>
<dbReference type="InterPro" id="IPR003582">
    <property type="entry name" value="ShKT_dom"/>
</dbReference>
<evidence type="ECO:0000313" key="5">
    <source>
        <dbReference type="EMBL" id="GMS82101.1"/>
    </source>
</evidence>
<dbReference type="AlphaFoldDB" id="A0AAV5SRD3"/>
<feature type="domain" description="ShKT" evidence="4">
    <location>
        <begin position="112"/>
        <end position="154"/>
    </location>
</feature>
<dbReference type="PANTHER" id="PTHR46219">
    <property type="entry name" value="PROTEIN CBG11138"/>
    <property type="match status" value="1"/>
</dbReference>
<protein>
    <recommendedName>
        <fullName evidence="4">ShKT domain-containing protein</fullName>
    </recommendedName>
</protein>
<dbReference type="Proteomes" id="UP001432027">
    <property type="component" value="Unassembled WGS sequence"/>
</dbReference>
<keyword evidence="2" id="KW-1015">Disulfide bond</keyword>
<dbReference type="FunFam" id="1.10.10.1940:FF:000002">
    <property type="entry name" value="PHAryngeal gland Toxin-related"/>
    <property type="match status" value="1"/>
</dbReference>
<sequence>DPDHDNGQVDPAKSTTKHGQAGGTTNPKTRKPVVTHPVTTCKNTLADLECEHKKDLCANHYYLTLMAQQCAATCGCGHSYIEPAPPYTGAATTTTHRTKTRKVAAPPPAAAACVDLINNTTGRSDCGQFSYMCNNKVYFNFMTQQCPRTCGRCQSGR</sequence>
<organism evidence="5 6">
    <name type="scientific">Pristionchus entomophagus</name>
    <dbReference type="NCBI Taxonomy" id="358040"/>
    <lineage>
        <taxon>Eukaryota</taxon>
        <taxon>Metazoa</taxon>
        <taxon>Ecdysozoa</taxon>
        <taxon>Nematoda</taxon>
        <taxon>Chromadorea</taxon>
        <taxon>Rhabditida</taxon>
        <taxon>Rhabditina</taxon>
        <taxon>Diplogasteromorpha</taxon>
        <taxon>Diplogasteroidea</taxon>
        <taxon>Neodiplogasteridae</taxon>
        <taxon>Pristionchus</taxon>
    </lineage>
</organism>
<feature type="region of interest" description="Disordered" evidence="3">
    <location>
        <begin position="1"/>
        <end position="34"/>
    </location>
</feature>
<evidence type="ECO:0000256" key="2">
    <source>
        <dbReference type="ARBA" id="ARBA00023157"/>
    </source>
</evidence>
<comment type="caution">
    <text evidence="5">The sequence shown here is derived from an EMBL/GenBank/DDBJ whole genome shotgun (WGS) entry which is preliminary data.</text>
</comment>
<evidence type="ECO:0000256" key="3">
    <source>
        <dbReference type="SAM" id="MobiDB-lite"/>
    </source>
</evidence>
<dbReference type="EMBL" id="BTSX01000001">
    <property type="protein sequence ID" value="GMS82101.1"/>
    <property type="molecule type" value="Genomic_DNA"/>
</dbReference>
<evidence type="ECO:0000259" key="4">
    <source>
        <dbReference type="SMART" id="SM00254"/>
    </source>
</evidence>